<feature type="region of interest" description="Disordered" evidence="5">
    <location>
        <begin position="119"/>
        <end position="215"/>
    </location>
</feature>
<dbReference type="EC" id="2.7.13.3" evidence="2"/>
<dbReference type="EMBL" id="CP110422">
    <property type="protein sequence ID" value="WAQ81895.1"/>
    <property type="molecule type" value="Genomic_DNA"/>
</dbReference>
<dbReference type="Gene3D" id="3.30.565.10">
    <property type="entry name" value="Histidine kinase-like ATPase, C-terminal domain"/>
    <property type="match status" value="1"/>
</dbReference>
<dbReference type="InterPro" id="IPR036890">
    <property type="entry name" value="HATPase_C_sf"/>
</dbReference>
<evidence type="ECO:0000256" key="4">
    <source>
        <dbReference type="ARBA" id="ARBA00022777"/>
    </source>
</evidence>
<dbReference type="RefSeq" id="XP_053017450.1">
    <property type="nucleotide sequence ID" value="XM_053166205.1"/>
</dbReference>
<accession>A0ABY7C9Q5</accession>
<evidence type="ECO:0000313" key="7">
    <source>
        <dbReference type="EMBL" id="WAQ81895.1"/>
    </source>
</evidence>
<dbReference type="InterPro" id="IPR003594">
    <property type="entry name" value="HATPase_dom"/>
</dbReference>
<dbReference type="PANTHER" id="PTHR43047:SF72">
    <property type="entry name" value="OSMOSENSING HISTIDINE PROTEIN KINASE SLN1"/>
    <property type="match status" value="1"/>
</dbReference>
<dbReference type="SUPFAM" id="SSF55874">
    <property type="entry name" value="ATPase domain of HSP90 chaperone/DNA topoisomerase II/histidine kinase"/>
    <property type="match status" value="1"/>
</dbReference>
<evidence type="ECO:0000256" key="5">
    <source>
        <dbReference type="SAM" id="MobiDB-lite"/>
    </source>
</evidence>
<dbReference type="PANTHER" id="PTHR43047">
    <property type="entry name" value="TWO-COMPONENT HISTIDINE PROTEIN KINASE"/>
    <property type="match status" value="1"/>
</dbReference>
<evidence type="ECO:0000256" key="2">
    <source>
        <dbReference type="ARBA" id="ARBA00012438"/>
    </source>
</evidence>
<evidence type="ECO:0000259" key="6">
    <source>
        <dbReference type="Pfam" id="PF02518"/>
    </source>
</evidence>
<comment type="catalytic activity">
    <reaction evidence="1">
        <text>ATP + protein L-histidine = ADP + protein N-phospho-L-histidine.</text>
        <dbReference type="EC" id="2.7.13.3"/>
    </reaction>
</comment>
<keyword evidence="3" id="KW-0808">Transferase</keyword>
<keyword evidence="4" id="KW-0418">Kinase</keyword>
<feature type="domain" description="Histidine kinase/HSP90-like ATPase" evidence="6">
    <location>
        <begin position="7"/>
        <end position="77"/>
    </location>
</feature>
<feature type="compositionally biased region" description="Pro residues" evidence="5">
    <location>
        <begin position="175"/>
        <end position="186"/>
    </location>
</feature>
<evidence type="ECO:0000313" key="8">
    <source>
        <dbReference type="Proteomes" id="UP001164743"/>
    </source>
</evidence>
<sequence length="239" mass="25475">MNLAPANRILVAVTDTGLGIPEAQLENIFCAFEQVGSGKSHDEAMCESIALELAIFGRVVHNMGGQLRVDSTVGQGSNGPRKSISFGLTKGSKGSVSSHSLGSNMSGEMACRRISSPLNQSLSSRGLHKTQMRMSQATPSSPRQMTTDWTIKPPKLPAQEGSSNMESAKSEPLKPSHPPSQTSPPKPPKEKKKLSPKTERLSINTLTDPSESGSTTLTPAEIIQLSIPKMISGIFELII</sequence>
<proteinExistence type="predicted"/>
<dbReference type="GeneID" id="77807100"/>
<feature type="compositionally biased region" description="Low complexity" evidence="5">
    <location>
        <begin position="91"/>
        <end position="107"/>
    </location>
</feature>
<evidence type="ECO:0000256" key="1">
    <source>
        <dbReference type="ARBA" id="ARBA00000085"/>
    </source>
</evidence>
<reference evidence="7" key="1">
    <citation type="submission" date="2022-10" db="EMBL/GenBank/DDBJ databases">
        <title>Puccinia triticina Genome sequencing and assembly.</title>
        <authorList>
            <person name="Li C."/>
        </authorList>
    </citation>
    <scope>NUCLEOTIDE SEQUENCE</scope>
    <source>
        <strain evidence="7">Pt15</strain>
    </source>
</reference>
<gene>
    <name evidence="7" type="ORF">PtA15_2A208</name>
</gene>
<dbReference type="Proteomes" id="UP001164743">
    <property type="component" value="Chromosome 2A"/>
</dbReference>
<feature type="compositionally biased region" description="Polar residues" evidence="5">
    <location>
        <begin position="201"/>
        <end position="215"/>
    </location>
</feature>
<feature type="region of interest" description="Disordered" evidence="5">
    <location>
        <begin position="70"/>
        <end position="107"/>
    </location>
</feature>
<dbReference type="Pfam" id="PF02518">
    <property type="entry name" value="HATPase_c"/>
    <property type="match status" value="1"/>
</dbReference>
<keyword evidence="8" id="KW-1185">Reference proteome</keyword>
<name>A0ABY7C9Q5_9BASI</name>
<protein>
    <recommendedName>
        <fullName evidence="2">histidine kinase</fullName>
        <ecNumber evidence="2">2.7.13.3</ecNumber>
    </recommendedName>
</protein>
<evidence type="ECO:0000256" key="3">
    <source>
        <dbReference type="ARBA" id="ARBA00022679"/>
    </source>
</evidence>
<organism evidence="7 8">
    <name type="scientific">Puccinia triticina</name>
    <dbReference type="NCBI Taxonomy" id="208348"/>
    <lineage>
        <taxon>Eukaryota</taxon>
        <taxon>Fungi</taxon>
        <taxon>Dikarya</taxon>
        <taxon>Basidiomycota</taxon>
        <taxon>Pucciniomycotina</taxon>
        <taxon>Pucciniomycetes</taxon>
        <taxon>Pucciniales</taxon>
        <taxon>Pucciniaceae</taxon>
        <taxon>Puccinia</taxon>
    </lineage>
</organism>
<feature type="compositionally biased region" description="Polar residues" evidence="5">
    <location>
        <begin position="132"/>
        <end position="149"/>
    </location>
</feature>